<evidence type="ECO:0000313" key="2">
    <source>
        <dbReference type="EMBL" id="HGT98459.1"/>
    </source>
</evidence>
<dbReference type="GO" id="GO:0003824">
    <property type="term" value="F:catalytic activity"/>
    <property type="evidence" value="ECO:0007669"/>
    <property type="project" value="InterPro"/>
</dbReference>
<dbReference type="EMBL" id="DTAU01000142">
    <property type="protein sequence ID" value="HFQ79519.1"/>
    <property type="molecule type" value="Genomic_DNA"/>
</dbReference>
<comment type="caution">
    <text evidence="2">The sequence shown here is derived from an EMBL/GenBank/DDBJ whole genome shotgun (WGS) entry which is preliminary data.</text>
</comment>
<organism evidence="2">
    <name type="scientific">Ignisphaera aggregans</name>
    <dbReference type="NCBI Taxonomy" id="334771"/>
    <lineage>
        <taxon>Archaea</taxon>
        <taxon>Thermoproteota</taxon>
        <taxon>Thermoprotei</taxon>
        <taxon>Desulfurococcales</taxon>
        <taxon>Desulfurococcaceae</taxon>
        <taxon>Ignisphaera</taxon>
    </lineage>
</organism>
<name>A0A7J3MYE2_9CREN</name>
<reference evidence="2" key="1">
    <citation type="journal article" date="2020" name="mSystems">
        <title>Genome- and Community-Level Interaction Insights into Carbon Utilization and Element Cycling Functions of Hydrothermarchaeota in Hydrothermal Sediment.</title>
        <authorList>
            <person name="Zhou Z."/>
            <person name="Liu Y."/>
            <person name="Xu W."/>
            <person name="Pan J."/>
            <person name="Luo Z.H."/>
            <person name="Li M."/>
        </authorList>
    </citation>
    <scope>NUCLEOTIDE SEQUENCE [LARGE SCALE GENOMIC DNA]</scope>
    <source>
        <strain evidence="1">SpSt-629</strain>
        <strain evidence="2">SpSt-688</strain>
    </source>
</reference>
<dbReference type="Gene3D" id="1.10.340.30">
    <property type="entry name" value="Hypothetical protein, domain 2"/>
    <property type="match status" value="1"/>
</dbReference>
<evidence type="ECO:0000313" key="1">
    <source>
        <dbReference type="EMBL" id="HFQ79519.1"/>
    </source>
</evidence>
<protein>
    <submittedName>
        <fullName evidence="2">Uncharacterized protein</fullName>
    </submittedName>
</protein>
<proteinExistence type="predicted"/>
<dbReference type="Gene3D" id="1.10.1670.10">
    <property type="entry name" value="Helix-hairpin-Helix base-excision DNA repair enzymes (C-terminal)"/>
    <property type="match status" value="1"/>
</dbReference>
<dbReference type="SUPFAM" id="SSF48150">
    <property type="entry name" value="DNA-glycosylase"/>
    <property type="match status" value="1"/>
</dbReference>
<gene>
    <name evidence="1" type="ORF">ENT99_07490</name>
    <name evidence="2" type="ORF">ENU64_03415</name>
</gene>
<sequence length="76" mass="8843">MFFKKLGLLHGARRIRDSVYIVIERYGGRAPGRFRELVKIHGISRYIANVLLIKVCRVPTLFVDINVARSVKRFLE</sequence>
<dbReference type="EMBL" id="DTDH01000099">
    <property type="protein sequence ID" value="HGT98459.1"/>
    <property type="molecule type" value="Genomic_DNA"/>
</dbReference>
<dbReference type="InterPro" id="IPR023170">
    <property type="entry name" value="HhH_base_excis_C"/>
</dbReference>
<dbReference type="AlphaFoldDB" id="A0A7J3MYE2"/>
<dbReference type="GO" id="GO:0006281">
    <property type="term" value="P:DNA repair"/>
    <property type="evidence" value="ECO:0007669"/>
    <property type="project" value="InterPro"/>
</dbReference>
<accession>A0A7J3MYE2</accession>
<dbReference type="InterPro" id="IPR011257">
    <property type="entry name" value="DNA_glycosylase"/>
</dbReference>